<evidence type="ECO:0000313" key="2">
    <source>
        <dbReference type="Proteomes" id="UP000465866"/>
    </source>
</evidence>
<gene>
    <name evidence="1" type="ORF">MCOO_22950</name>
</gene>
<proteinExistence type="predicted"/>
<protein>
    <submittedName>
        <fullName evidence="1">Uncharacterized protein</fullName>
    </submittedName>
</protein>
<dbReference type="Proteomes" id="UP000465866">
    <property type="component" value="Chromosome"/>
</dbReference>
<organism evidence="1 2">
    <name type="scientific">Mycobacterium cookii</name>
    <dbReference type="NCBI Taxonomy" id="1775"/>
    <lineage>
        <taxon>Bacteria</taxon>
        <taxon>Bacillati</taxon>
        <taxon>Actinomycetota</taxon>
        <taxon>Actinomycetes</taxon>
        <taxon>Mycobacteriales</taxon>
        <taxon>Mycobacteriaceae</taxon>
        <taxon>Mycobacterium</taxon>
    </lineage>
</organism>
<dbReference type="EMBL" id="AP022569">
    <property type="protein sequence ID" value="BBX46280.1"/>
    <property type="molecule type" value="Genomic_DNA"/>
</dbReference>
<dbReference type="AlphaFoldDB" id="A0A7I7KW58"/>
<accession>A0A7I7KW58</accession>
<reference evidence="1 2" key="1">
    <citation type="journal article" date="2019" name="Emerg. Microbes Infect.">
        <title>Comprehensive subspecies identification of 175 nontuberculous mycobacteria species based on 7547 genomic profiles.</title>
        <authorList>
            <person name="Matsumoto Y."/>
            <person name="Kinjo T."/>
            <person name="Motooka D."/>
            <person name="Nabeya D."/>
            <person name="Jung N."/>
            <person name="Uechi K."/>
            <person name="Horii T."/>
            <person name="Iida T."/>
            <person name="Fujita J."/>
            <person name="Nakamura S."/>
        </authorList>
    </citation>
    <scope>NUCLEOTIDE SEQUENCE [LARGE SCALE GENOMIC DNA]</scope>
    <source>
        <strain evidence="1 2">JCM 12404</strain>
    </source>
</reference>
<dbReference type="KEGG" id="mcoo:MCOO_22950"/>
<sequence length="153" mass="18173">MNVIRLLSHDKWYEMADYDTSAHTIVNIYRPDGEISEIPRSGIYGTLGNDRLIIHASGVGEIEIGFENDAEFDLRSAELEWKRYDSGQASFWLRHDNYEHRVNYEVPNIQDEWDTYGAELEDYDFGLWAMNIKHSDERQSILLDRWRQSLYEY</sequence>
<keyword evidence="2" id="KW-1185">Reference proteome</keyword>
<evidence type="ECO:0000313" key="1">
    <source>
        <dbReference type="EMBL" id="BBX46280.1"/>
    </source>
</evidence>
<name>A0A7I7KW58_9MYCO</name>